<comment type="caution">
    <text evidence="1">The sequence shown here is derived from an EMBL/GenBank/DDBJ whole genome shotgun (WGS) entry which is preliminary data.</text>
</comment>
<name>A0A5B7GTH5_PORTR</name>
<evidence type="ECO:0000313" key="1">
    <source>
        <dbReference type="EMBL" id="MPC60923.1"/>
    </source>
</evidence>
<dbReference type="Proteomes" id="UP000324222">
    <property type="component" value="Unassembled WGS sequence"/>
</dbReference>
<organism evidence="1 2">
    <name type="scientific">Portunus trituberculatus</name>
    <name type="common">Swimming crab</name>
    <name type="synonym">Neptunus trituberculatus</name>
    <dbReference type="NCBI Taxonomy" id="210409"/>
    <lineage>
        <taxon>Eukaryota</taxon>
        <taxon>Metazoa</taxon>
        <taxon>Ecdysozoa</taxon>
        <taxon>Arthropoda</taxon>
        <taxon>Crustacea</taxon>
        <taxon>Multicrustacea</taxon>
        <taxon>Malacostraca</taxon>
        <taxon>Eumalacostraca</taxon>
        <taxon>Eucarida</taxon>
        <taxon>Decapoda</taxon>
        <taxon>Pleocyemata</taxon>
        <taxon>Brachyura</taxon>
        <taxon>Eubrachyura</taxon>
        <taxon>Portunoidea</taxon>
        <taxon>Portunidae</taxon>
        <taxon>Portuninae</taxon>
        <taxon>Portunus</taxon>
    </lineage>
</organism>
<dbReference type="AlphaFoldDB" id="A0A5B7GTH5"/>
<proteinExistence type="predicted"/>
<gene>
    <name evidence="1" type="ORF">E2C01_054983</name>
</gene>
<evidence type="ECO:0000313" key="2">
    <source>
        <dbReference type="Proteomes" id="UP000324222"/>
    </source>
</evidence>
<sequence>MEGRPRVKLGSARYGEIDREAGLYSGVRAWPGLLALSQLCATLAPPPPRKPVHTQLLHSTVRPLEPCAAPGKAQHTPYTTQYRSAAGGSCQCVASHR</sequence>
<reference evidence="1 2" key="1">
    <citation type="submission" date="2019-05" db="EMBL/GenBank/DDBJ databases">
        <title>Another draft genome of Portunus trituberculatus and its Hox gene families provides insights of decapod evolution.</title>
        <authorList>
            <person name="Jeong J.-H."/>
            <person name="Song I."/>
            <person name="Kim S."/>
            <person name="Choi T."/>
            <person name="Kim D."/>
            <person name="Ryu S."/>
            <person name="Kim W."/>
        </authorList>
    </citation>
    <scope>NUCLEOTIDE SEQUENCE [LARGE SCALE GENOMIC DNA]</scope>
    <source>
        <tissue evidence="1">Muscle</tissue>
    </source>
</reference>
<protein>
    <submittedName>
        <fullName evidence="1">Uncharacterized protein</fullName>
    </submittedName>
</protein>
<dbReference type="EMBL" id="VSRR010018039">
    <property type="protein sequence ID" value="MPC60923.1"/>
    <property type="molecule type" value="Genomic_DNA"/>
</dbReference>
<accession>A0A5B7GTH5</accession>
<keyword evidence="2" id="KW-1185">Reference proteome</keyword>